<comment type="similarity">
    <text evidence="2">Belongs to the nematode receptor-like protein srd family.</text>
</comment>
<protein>
    <submittedName>
        <fullName evidence="7">Uncharacterized protein</fullName>
    </submittedName>
</protein>
<comment type="caution">
    <text evidence="7">The sequence shown here is derived from an EMBL/GenBank/DDBJ whole genome shotgun (WGS) entry which is preliminary data.</text>
</comment>
<evidence type="ECO:0000256" key="1">
    <source>
        <dbReference type="ARBA" id="ARBA00004141"/>
    </source>
</evidence>
<gene>
    <name evidence="7" type="ORF">CYNAS_LOCUS5318</name>
</gene>
<proteinExistence type="inferred from homology"/>
<dbReference type="Pfam" id="PF10317">
    <property type="entry name" value="7TM_GPCR_Srd"/>
    <property type="match status" value="1"/>
</dbReference>
<keyword evidence="3 6" id="KW-0812">Transmembrane</keyword>
<reference evidence="7" key="1">
    <citation type="submission" date="2023-07" db="EMBL/GenBank/DDBJ databases">
        <authorList>
            <consortium name="CYATHOMIX"/>
        </authorList>
    </citation>
    <scope>NUCLEOTIDE SEQUENCE</scope>
    <source>
        <strain evidence="7">N/A</strain>
    </source>
</reference>
<feature type="transmembrane region" description="Helical" evidence="6">
    <location>
        <begin position="75"/>
        <end position="95"/>
    </location>
</feature>
<keyword evidence="5 6" id="KW-0472">Membrane</keyword>
<name>A0AA36GIN0_CYLNA</name>
<keyword evidence="8" id="KW-1185">Reference proteome</keyword>
<organism evidence="7 8">
    <name type="scientific">Cylicocyclus nassatus</name>
    <name type="common">Nematode worm</name>
    <dbReference type="NCBI Taxonomy" id="53992"/>
    <lineage>
        <taxon>Eukaryota</taxon>
        <taxon>Metazoa</taxon>
        <taxon>Ecdysozoa</taxon>
        <taxon>Nematoda</taxon>
        <taxon>Chromadorea</taxon>
        <taxon>Rhabditida</taxon>
        <taxon>Rhabditina</taxon>
        <taxon>Rhabditomorpha</taxon>
        <taxon>Strongyloidea</taxon>
        <taxon>Strongylidae</taxon>
        <taxon>Cylicocyclus</taxon>
    </lineage>
</organism>
<dbReference type="GO" id="GO:0016020">
    <property type="term" value="C:membrane"/>
    <property type="evidence" value="ECO:0007669"/>
    <property type="project" value="UniProtKB-SubCell"/>
</dbReference>
<dbReference type="InterPro" id="IPR050920">
    <property type="entry name" value="Nematode_rcpt-like_delta"/>
</dbReference>
<dbReference type="Proteomes" id="UP001176961">
    <property type="component" value="Unassembled WGS sequence"/>
</dbReference>
<evidence type="ECO:0000256" key="5">
    <source>
        <dbReference type="ARBA" id="ARBA00023136"/>
    </source>
</evidence>
<evidence type="ECO:0000256" key="2">
    <source>
        <dbReference type="ARBA" id="ARBA00009166"/>
    </source>
</evidence>
<dbReference type="PANTHER" id="PTHR22945">
    <property type="entry name" value="SERPENTINE RECEPTOR, CLASS D DELTA"/>
    <property type="match status" value="1"/>
</dbReference>
<dbReference type="SUPFAM" id="SSF81321">
    <property type="entry name" value="Family A G protein-coupled receptor-like"/>
    <property type="match status" value="1"/>
</dbReference>
<dbReference type="AlphaFoldDB" id="A0AA36GIN0"/>
<evidence type="ECO:0000256" key="3">
    <source>
        <dbReference type="ARBA" id="ARBA00022692"/>
    </source>
</evidence>
<evidence type="ECO:0000313" key="7">
    <source>
        <dbReference type="EMBL" id="CAJ0593335.1"/>
    </source>
</evidence>
<evidence type="ECO:0000256" key="4">
    <source>
        <dbReference type="ARBA" id="ARBA00022989"/>
    </source>
</evidence>
<evidence type="ECO:0000313" key="8">
    <source>
        <dbReference type="Proteomes" id="UP001176961"/>
    </source>
</evidence>
<dbReference type="InterPro" id="IPR019421">
    <property type="entry name" value="7TM_GPCR_serpentine_rcpt_Srd"/>
</dbReference>
<evidence type="ECO:0000256" key="6">
    <source>
        <dbReference type="SAM" id="Phobius"/>
    </source>
</evidence>
<keyword evidence="4 6" id="KW-1133">Transmembrane helix</keyword>
<dbReference type="EMBL" id="CATQJL010000112">
    <property type="protein sequence ID" value="CAJ0593335.1"/>
    <property type="molecule type" value="Genomic_DNA"/>
</dbReference>
<comment type="subcellular location">
    <subcellularLocation>
        <location evidence="1">Membrane</location>
        <topology evidence="1">Multi-pass membrane protein</topology>
    </subcellularLocation>
</comment>
<feature type="transmembrane region" description="Helical" evidence="6">
    <location>
        <begin position="43"/>
        <end position="63"/>
    </location>
</feature>
<accession>A0AA36GIN0</accession>
<sequence length="128" mass="14819">MFLPMLPIYAAILIIRRKTTSKLRSESISERTLHLHSQLLKALTYQACLPMLFVAGMLMFSVGDFMIPNNPLLQYAPTIMGLIPIFDPLLSLYFIKPYQEWLRRNLICKKSSNTPFIEKIRIASRNET</sequence>
<dbReference type="PANTHER" id="PTHR22945:SF40">
    <property type="entry name" value="SERPENTINE RECEPTOR, CLASS D (DELTA)-RELATED"/>
    <property type="match status" value="1"/>
</dbReference>